<accession>A0A409W2T7</accession>
<feature type="region of interest" description="Disordered" evidence="1">
    <location>
        <begin position="211"/>
        <end position="270"/>
    </location>
</feature>
<dbReference type="EMBL" id="NHTK01005849">
    <property type="protein sequence ID" value="PPQ72839.1"/>
    <property type="molecule type" value="Genomic_DNA"/>
</dbReference>
<keyword evidence="3" id="KW-1185">Reference proteome</keyword>
<protein>
    <recommendedName>
        <fullName evidence="4">HNH nuclease domain-containing protein</fullName>
    </recommendedName>
</protein>
<organism evidence="2 3">
    <name type="scientific">Panaeolus cyanescens</name>
    <dbReference type="NCBI Taxonomy" id="181874"/>
    <lineage>
        <taxon>Eukaryota</taxon>
        <taxon>Fungi</taxon>
        <taxon>Dikarya</taxon>
        <taxon>Basidiomycota</taxon>
        <taxon>Agaricomycotina</taxon>
        <taxon>Agaricomycetes</taxon>
        <taxon>Agaricomycetidae</taxon>
        <taxon>Agaricales</taxon>
        <taxon>Agaricineae</taxon>
        <taxon>Galeropsidaceae</taxon>
        <taxon>Panaeolus</taxon>
    </lineage>
</organism>
<feature type="compositionally biased region" description="Polar residues" evidence="1">
    <location>
        <begin position="211"/>
        <end position="220"/>
    </location>
</feature>
<evidence type="ECO:0000313" key="3">
    <source>
        <dbReference type="Proteomes" id="UP000284842"/>
    </source>
</evidence>
<evidence type="ECO:0008006" key="4">
    <source>
        <dbReference type="Google" id="ProtNLM"/>
    </source>
</evidence>
<gene>
    <name evidence="2" type="ORF">CVT24_012885</name>
</gene>
<sequence length="326" mass="36592">MAVYRTFNNIDKAAAKRAKDADPNSGRCLVENCSPNGAVMPFHVFNPEVASMDSLEWSWGMKRGTLNIDTYRNIFSLSASMYSLYQGRKWGLLPSEEDVYRLLPIQDLEEIFIARQSSPTGSRAVDVHEFPFEDFPIIRSHVHPKFVILHLGLTMHSGLDGDTRGALYDKYPYLWKVQHLSLSWTRKIPQGAFDDLGGLTYVLPRSEINNCTPSTPSECNDGTAHTPLRRIIPLPKRDHYRPLSSASTSSSSEAGASEEDWERAPQALSVNVDQITERTNSSVRGTQGCQEDEEITRPPTFVEPLKWTPDSITTWAKACDSLNRIG</sequence>
<dbReference type="Proteomes" id="UP000284842">
    <property type="component" value="Unassembled WGS sequence"/>
</dbReference>
<reference evidence="2 3" key="1">
    <citation type="journal article" date="2018" name="Evol. Lett.">
        <title>Horizontal gene cluster transfer increased hallucinogenic mushroom diversity.</title>
        <authorList>
            <person name="Reynolds H.T."/>
            <person name="Vijayakumar V."/>
            <person name="Gluck-Thaler E."/>
            <person name="Korotkin H.B."/>
            <person name="Matheny P.B."/>
            <person name="Slot J.C."/>
        </authorList>
    </citation>
    <scope>NUCLEOTIDE SEQUENCE [LARGE SCALE GENOMIC DNA]</scope>
    <source>
        <strain evidence="2 3">2629</strain>
    </source>
</reference>
<evidence type="ECO:0000256" key="1">
    <source>
        <dbReference type="SAM" id="MobiDB-lite"/>
    </source>
</evidence>
<name>A0A409W2T7_9AGAR</name>
<dbReference type="AlphaFoldDB" id="A0A409W2T7"/>
<dbReference type="STRING" id="181874.A0A409W2T7"/>
<comment type="caution">
    <text evidence="2">The sequence shown here is derived from an EMBL/GenBank/DDBJ whole genome shotgun (WGS) entry which is preliminary data.</text>
</comment>
<dbReference type="OrthoDB" id="3133596at2759"/>
<dbReference type="InParanoid" id="A0A409W2T7"/>
<evidence type="ECO:0000313" key="2">
    <source>
        <dbReference type="EMBL" id="PPQ72839.1"/>
    </source>
</evidence>
<proteinExistence type="predicted"/>
<feature type="compositionally biased region" description="Low complexity" evidence="1">
    <location>
        <begin position="244"/>
        <end position="255"/>
    </location>
</feature>